<accession>A0A835YI34</accession>
<evidence type="ECO:0000313" key="4">
    <source>
        <dbReference type="Proteomes" id="UP000664859"/>
    </source>
</evidence>
<name>A0A835YI34_9STRA</name>
<protein>
    <recommendedName>
        <fullName evidence="2">CHRD domain-containing protein</fullName>
    </recommendedName>
</protein>
<feature type="signal peptide" evidence="1">
    <location>
        <begin position="1"/>
        <end position="19"/>
    </location>
</feature>
<keyword evidence="1" id="KW-0732">Signal</keyword>
<feature type="chain" id="PRO_5032741032" description="CHRD domain-containing protein" evidence="1">
    <location>
        <begin position="20"/>
        <end position="164"/>
    </location>
</feature>
<dbReference type="EMBL" id="JAFCMP010000547">
    <property type="protein sequence ID" value="KAG5175560.1"/>
    <property type="molecule type" value="Genomic_DNA"/>
</dbReference>
<dbReference type="InterPro" id="IPR010895">
    <property type="entry name" value="CHRD"/>
</dbReference>
<dbReference type="AlphaFoldDB" id="A0A835YI34"/>
<gene>
    <name evidence="3" type="ORF">JKP88DRAFT_216455</name>
</gene>
<reference evidence="3" key="1">
    <citation type="submission" date="2021-02" db="EMBL/GenBank/DDBJ databases">
        <title>First Annotated Genome of the Yellow-green Alga Tribonema minus.</title>
        <authorList>
            <person name="Mahan K.M."/>
        </authorList>
    </citation>
    <scope>NUCLEOTIDE SEQUENCE</scope>
    <source>
        <strain evidence="3">UTEX B ZZ1240</strain>
    </source>
</reference>
<dbReference type="Proteomes" id="UP000664859">
    <property type="component" value="Unassembled WGS sequence"/>
</dbReference>
<feature type="domain" description="CHRD" evidence="2">
    <location>
        <begin position="46"/>
        <end position="164"/>
    </location>
</feature>
<evidence type="ECO:0000313" key="3">
    <source>
        <dbReference type="EMBL" id="KAG5175560.1"/>
    </source>
</evidence>
<keyword evidence="4" id="KW-1185">Reference proteome</keyword>
<sequence>MPAFSRCFALTACLAVGAAAPLRRTSAPTDAPTAAPSTAPVNLVNPFPVVQLDGTQEVDPTGDPNGGGTATFFTPDDETICFSIDTTLDGVTAGHIHKGVVGTNGDVVVDLLSVLADTKVNPLEGCVDLGGQRPLLAILENPAGFYVNIHNIDFPKGAIRGQMS</sequence>
<organism evidence="3 4">
    <name type="scientific">Tribonema minus</name>
    <dbReference type="NCBI Taxonomy" id="303371"/>
    <lineage>
        <taxon>Eukaryota</taxon>
        <taxon>Sar</taxon>
        <taxon>Stramenopiles</taxon>
        <taxon>Ochrophyta</taxon>
        <taxon>PX clade</taxon>
        <taxon>Xanthophyceae</taxon>
        <taxon>Tribonematales</taxon>
        <taxon>Tribonemataceae</taxon>
        <taxon>Tribonema</taxon>
    </lineage>
</organism>
<dbReference type="Pfam" id="PF07452">
    <property type="entry name" value="CHRD"/>
    <property type="match status" value="1"/>
</dbReference>
<dbReference type="SMART" id="SM00754">
    <property type="entry name" value="CHRD"/>
    <property type="match status" value="1"/>
</dbReference>
<evidence type="ECO:0000256" key="1">
    <source>
        <dbReference type="SAM" id="SignalP"/>
    </source>
</evidence>
<evidence type="ECO:0000259" key="2">
    <source>
        <dbReference type="SMART" id="SM00754"/>
    </source>
</evidence>
<dbReference type="OrthoDB" id="3554264at2759"/>
<comment type="caution">
    <text evidence="3">The sequence shown here is derived from an EMBL/GenBank/DDBJ whole genome shotgun (WGS) entry which is preliminary data.</text>
</comment>
<proteinExistence type="predicted"/>